<feature type="repeat" description="ANK" evidence="3">
    <location>
        <begin position="377"/>
        <end position="409"/>
    </location>
</feature>
<gene>
    <name evidence="6" type="ORF">KDW03_04910</name>
</gene>
<accession>A0AAX3BGI2</accession>
<feature type="repeat" description="ANK" evidence="3">
    <location>
        <begin position="278"/>
        <end position="310"/>
    </location>
</feature>
<feature type="active site" description="Proton donor/acceptor" evidence="4">
    <location>
        <position position="207"/>
    </location>
</feature>
<feature type="repeat" description="ANK" evidence="3">
    <location>
        <begin position="311"/>
        <end position="343"/>
    </location>
</feature>
<evidence type="ECO:0000256" key="4">
    <source>
        <dbReference type="PROSITE-ProRule" id="PRU01379"/>
    </source>
</evidence>
<dbReference type="GO" id="GO:0008270">
    <property type="term" value="F:zinc ion binding"/>
    <property type="evidence" value="ECO:0007669"/>
    <property type="project" value="InterPro"/>
</dbReference>
<comment type="similarity">
    <text evidence="4">Belongs to the peptidase M14 family.</text>
</comment>
<evidence type="ECO:0000256" key="2">
    <source>
        <dbReference type="ARBA" id="ARBA00023043"/>
    </source>
</evidence>
<dbReference type="PANTHER" id="PTHR24171">
    <property type="entry name" value="ANKYRIN REPEAT DOMAIN-CONTAINING PROTEIN 39-RELATED"/>
    <property type="match status" value="1"/>
</dbReference>
<dbReference type="PRINTS" id="PR01415">
    <property type="entry name" value="ANKYRIN"/>
</dbReference>
<dbReference type="KEGG" id="taqu:KDW03_04910"/>
<proteinExistence type="inferred from homology"/>
<evidence type="ECO:0000256" key="3">
    <source>
        <dbReference type="PROSITE-ProRule" id="PRU00023"/>
    </source>
</evidence>
<evidence type="ECO:0000313" key="6">
    <source>
        <dbReference type="EMBL" id="URA11139.1"/>
    </source>
</evidence>
<dbReference type="Proteomes" id="UP001056539">
    <property type="component" value="Chromosome"/>
</dbReference>
<dbReference type="SUPFAM" id="SSF48403">
    <property type="entry name" value="Ankyrin repeat"/>
    <property type="match status" value="1"/>
</dbReference>
<dbReference type="AlphaFoldDB" id="A0AAX3BGI2"/>
<dbReference type="InterPro" id="IPR002110">
    <property type="entry name" value="Ankyrin_rpt"/>
</dbReference>
<dbReference type="Gene3D" id="3.40.630.10">
    <property type="entry name" value="Zn peptidases"/>
    <property type="match status" value="1"/>
</dbReference>
<feature type="domain" description="Peptidase M14" evidence="5">
    <location>
        <begin position="1"/>
        <end position="231"/>
    </location>
</feature>
<dbReference type="InterPro" id="IPR036770">
    <property type="entry name" value="Ankyrin_rpt-contain_sf"/>
</dbReference>
<keyword evidence="7" id="KW-1185">Reference proteome</keyword>
<dbReference type="PRINTS" id="PR00765">
    <property type="entry name" value="CRBOXYPTASEA"/>
</dbReference>
<reference evidence="6" key="1">
    <citation type="submission" date="2021-04" db="EMBL/GenBank/DDBJ databases">
        <authorList>
            <person name="Postec A."/>
        </authorList>
    </citation>
    <scope>NUCLEOTIDE SEQUENCE</scope>
    <source>
        <strain evidence="6">F1F22</strain>
    </source>
</reference>
<dbReference type="SUPFAM" id="SSF53187">
    <property type="entry name" value="Zn-dependent exopeptidases"/>
    <property type="match status" value="1"/>
</dbReference>
<evidence type="ECO:0000313" key="7">
    <source>
        <dbReference type="Proteomes" id="UP001056539"/>
    </source>
</evidence>
<evidence type="ECO:0000259" key="5">
    <source>
        <dbReference type="PROSITE" id="PS52035"/>
    </source>
</evidence>
<name>A0AAX3BGI2_9SPIR</name>
<dbReference type="EMBL" id="CP073355">
    <property type="protein sequence ID" value="URA11139.1"/>
    <property type="molecule type" value="Genomic_DNA"/>
</dbReference>
<keyword evidence="2 3" id="KW-0040">ANK repeat</keyword>
<dbReference type="InterPro" id="IPR000834">
    <property type="entry name" value="Peptidase_M14"/>
</dbReference>
<dbReference type="SMART" id="SM00631">
    <property type="entry name" value="Zn_pept"/>
    <property type="match status" value="1"/>
</dbReference>
<dbReference type="GO" id="GO:0006508">
    <property type="term" value="P:proteolysis"/>
    <property type="evidence" value="ECO:0007669"/>
    <property type="project" value="InterPro"/>
</dbReference>
<dbReference type="Pfam" id="PF00246">
    <property type="entry name" value="Peptidase_M14"/>
    <property type="match status" value="1"/>
</dbReference>
<keyword evidence="1" id="KW-0677">Repeat</keyword>
<dbReference type="PROSITE" id="PS50088">
    <property type="entry name" value="ANK_REPEAT"/>
    <property type="match status" value="4"/>
</dbReference>
<dbReference type="Pfam" id="PF12796">
    <property type="entry name" value="Ank_2"/>
    <property type="match status" value="1"/>
</dbReference>
<sequence>MRKLWISLLLFSMIQGIVFGEVVGRSVRGREIKAFSYGKGSETILFVGGIHGDEPQGVEILNRFRKVVANNPSLVRGLKVVIVPNANPDGFRRRTRQNAHGVDINRNFPTRSYVTNYQKKAYYPGTRAGSEPETKVLMKLIQRFKPSLVVTIHAQLHCMMVEGNVWDLAKRMQYYNHYPVVSELGYETPGSFGQYCVERGIPMITLEVPRLPHDALWEQNRRALLEVLRYSPGRSEKERLALESKKKPTLLEALKRQDFYLLRDRYTNTNDWLKSDSEGNTALHLSITRGDTFLALSLIEQNIHLTTPNKRGWTPLFEASYAGQVEVVRALLRKQVSPDEKDPQGWTPLILAAQRGHREVVRILLDAGASVNAQDRYGYSALMEAVRCQHGGIVNDLLAKGADPKQTNRYGLTASRQAILARSTNAVILLGGGQ</sequence>
<dbReference type="PROSITE" id="PS50297">
    <property type="entry name" value="ANK_REP_REGION"/>
    <property type="match status" value="2"/>
</dbReference>
<reference evidence="6" key="2">
    <citation type="submission" date="2022-06" db="EMBL/GenBank/DDBJ databases">
        <title>Thermospira aquatica gen. nov., sp. nov.</title>
        <authorList>
            <person name="Ben Ali Gam Z."/>
            <person name="Labat M."/>
        </authorList>
    </citation>
    <scope>NUCLEOTIDE SEQUENCE</scope>
    <source>
        <strain evidence="6">F1F22</strain>
    </source>
</reference>
<feature type="repeat" description="ANK" evidence="3">
    <location>
        <begin position="344"/>
        <end position="376"/>
    </location>
</feature>
<protein>
    <submittedName>
        <fullName evidence="6">DUF2817 domain-containing protein</fullName>
    </submittedName>
</protein>
<dbReference type="RefSeq" id="WP_271436274.1">
    <property type="nucleotide sequence ID" value="NZ_CP073355.1"/>
</dbReference>
<organism evidence="6 7">
    <name type="scientific">Thermospira aquatica</name>
    <dbReference type="NCBI Taxonomy" id="2828656"/>
    <lineage>
        <taxon>Bacteria</taxon>
        <taxon>Pseudomonadati</taxon>
        <taxon>Spirochaetota</taxon>
        <taxon>Spirochaetia</taxon>
        <taxon>Brevinematales</taxon>
        <taxon>Thermospiraceae</taxon>
        <taxon>Thermospira</taxon>
    </lineage>
</organism>
<dbReference type="SMART" id="SM00248">
    <property type="entry name" value="ANK"/>
    <property type="match status" value="4"/>
</dbReference>
<evidence type="ECO:0000256" key="1">
    <source>
        <dbReference type="ARBA" id="ARBA00022737"/>
    </source>
</evidence>
<dbReference type="Gene3D" id="1.25.40.20">
    <property type="entry name" value="Ankyrin repeat-containing domain"/>
    <property type="match status" value="1"/>
</dbReference>
<dbReference type="PROSITE" id="PS52035">
    <property type="entry name" value="PEPTIDASE_M14"/>
    <property type="match status" value="1"/>
</dbReference>
<dbReference type="GO" id="GO:0004181">
    <property type="term" value="F:metallocarboxypeptidase activity"/>
    <property type="evidence" value="ECO:0007669"/>
    <property type="project" value="InterPro"/>
</dbReference>